<evidence type="ECO:0000256" key="9">
    <source>
        <dbReference type="ARBA" id="ARBA00022729"/>
    </source>
</evidence>
<dbReference type="EMBL" id="JARKIK010000038">
    <property type="protein sequence ID" value="KAK8738900.1"/>
    <property type="molecule type" value="Genomic_DNA"/>
</dbReference>
<keyword evidence="9" id="KW-0732">Signal</keyword>
<keyword evidence="11 18" id="KW-0862">Zinc</keyword>
<dbReference type="Pfam" id="PF21299">
    <property type="entry name" value="ADAM10_Cys-rich"/>
    <property type="match status" value="1"/>
</dbReference>
<evidence type="ECO:0000256" key="19">
    <source>
        <dbReference type="SAM" id="MobiDB-lite"/>
    </source>
</evidence>
<dbReference type="Proteomes" id="UP001445076">
    <property type="component" value="Unassembled WGS sequence"/>
</dbReference>
<feature type="compositionally biased region" description="Basic residues" evidence="19">
    <location>
        <begin position="1191"/>
        <end position="1211"/>
    </location>
</feature>
<dbReference type="InterPro" id="IPR024079">
    <property type="entry name" value="MetalloPept_cat_dom_sf"/>
</dbReference>
<organism evidence="23 24">
    <name type="scientific">Cherax quadricarinatus</name>
    <name type="common">Australian red claw crayfish</name>
    <dbReference type="NCBI Taxonomy" id="27406"/>
    <lineage>
        <taxon>Eukaryota</taxon>
        <taxon>Metazoa</taxon>
        <taxon>Ecdysozoa</taxon>
        <taxon>Arthropoda</taxon>
        <taxon>Crustacea</taxon>
        <taxon>Multicrustacea</taxon>
        <taxon>Malacostraca</taxon>
        <taxon>Eumalacostraca</taxon>
        <taxon>Eucarida</taxon>
        <taxon>Decapoda</taxon>
        <taxon>Pleocyemata</taxon>
        <taxon>Astacidea</taxon>
        <taxon>Parastacoidea</taxon>
        <taxon>Parastacidae</taxon>
        <taxon>Cherax</taxon>
    </lineage>
</organism>
<keyword evidence="13" id="KW-0482">Metalloprotease</keyword>
<dbReference type="GO" id="GO:0006509">
    <property type="term" value="P:membrane protein ectodomain proteolysis"/>
    <property type="evidence" value="ECO:0007669"/>
    <property type="project" value="TreeGrafter"/>
</dbReference>
<dbReference type="Gene3D" id="3.40.390.10">
    <property type="entry name" value="Collagenase (Catalytic Domain)"/>
    <property type="match status" value="1"/>
</dbReference>
<evidence type="ECO:0000256" key="15">
    <source>
        <dbReference type="ARBA" id="ARBA00023145"/>
    </source>
</evidence>
<keyword evidence="17" id="KW-0325">Glycoprotein</keyword>
<evidence type="ECO:0000256" key="12">
    <source>
        <dbReference type="ARBA" id="ARBA00022989"/>
    </source>
</evidence>
<comment type="subcellular location">
    <subcellularLocation>
        <location evidence="3">Membrane</location>
        <topology evidence="3">Single-pass type I membrane protein</topology>
    </subcellularLocation>
</comment>
<keyword evidence="8 18" id="KW-0479">Metal-binding</keyword>
<dbReference type="SMART" id="SM00050">
    <property type="entry name" value="DISIN"/>
    <property type="match status" value="1"/>
</dbReference>
<feature type="compositionally biased region" description="Low complexity" evidence="19">
    <location>
        <begin position="365"/>
        <end position="391"/>
    </location>
</feature>
<feature type="domain" description="Peptidase M12B" evidence="22">
    <location>
        <begin position="542"/>
        <end position="763"/>
    </location>
</feature>
<feature type="region of interest" description="Disordered" evidence="19">
    <location>
        <begin position="1165"/>
        <end position="1278"/>
    </location>
</feature>
<feature type="region of interest" description="Disordered" evidence="19">
    <location>
        <begin position="26"/>
        <end position="48"/>
    </location>
</feature>
<feature type="compositionally biased region" description="Basic and acidic residues" evidence="19">
    <location>
        <begin position="1424"/>
        <end position="1457"/>
    </location>
</feature>
<dbReference type="PROSITE" id="PS50215">
    <property type="entry name" value="ADAM_MEPRO"/>
    <property type="match status" value="1"/>
</dbReference>
<feature type="region of interest" description="Disordered" evidence="19">
    <location>
        <begin position="1092"/>
        <end position="1147"/>
    </location>
</feature>
<dbReference type="PANTHER" id="PTHR45702:SF3">
    <property type="entry name" value="KUZBANIAN-LIKE, ISOFORM A"/>
    <property type="match status" value="1"/>
</dbReference>
<feature type="active site" evidence="18">
    <location>
        <position position="706"/>
    </location>
</feature>
<dbReference type="InterPro" id="IPR001762">
    <property type="entry name" value="Disintegrin_dom"/>
</dbReference>
<dbReference type="GO" id="GO:0004222">
    <property type="term" value="F:metalloendopeptidase activity"/>
    <property type="evidence" value="ECO:0007669"/>
    <property type="project" value="InterPro"/>
</dbReference>
<evidence type="ECO:0000256" key="20">
    <source>
        <dbReference type="SAM" id="Phobius"/>
    </source>
</evidence>
<keyword evidence="7 20" id="KW-0812">Transmembrane</keyword>
<dbReference type="PROSITE" id="PS50214">
    <property type="entry name" value="DISINTEGRIN_2"/>
    <property type="match status" value="1"/>
</dbReference>
<name>A0AAW0X303_CHEQU</name>
<dbReference type="GO" id="GO:0007219">
    <property type="term" value="P:Notch signaling pathway"/>
    <property type="evidence" value="ECO:0007669"/>
    <property type="project" value="TreeGrafter"/>
</dbReference>
<comment type="caution">
    <text evidence="18">Lacks conserved residue(s) required for the propagation of feature annotation.</text>
</comment>
<feature type="region of interest" description="Disordered" evidence="19">
    <location>
        <begin position="1393"/>
        <end position="1525"/>
    </location>
</feature>
<dbReference type="InterPro" id="IPR051489">
    <property type="entry name" value="ADAM_Metalloproteinase"/>
</dbReference>
<feature type="region of interest" description="Disordered" evidence="19">
    <location>
        <begin position="362"/>
        <end position="410"/>
    </location>
</feature>
<protein>
    <recommendedName>
        <fullName evidence="4">ADAM10 endopeptidase</fullName>
        <ecNumber evidence="4">3.4.24.81</ecNumber>
    </recommendedName>
</protein>
<evidence type="ECO:0000256" key="10">
    <source>
        <dbReference type="ARBA" id="ARBA00022801"/>
    </source>
</evidence>
<feature type="compositionally biased region" description="Low complexity" evidence="19">
    <location>
        <begin position="312"/>
        <end position="336"/>
    </location>
</feature>
<feature type="binding site" evidence="18">
    <location>
        <position position="715"/>
    </location>
    <ligand>
        <name>Zn(2+)</name>
        <dbReference type="ChEBI" id="CHEBI:29105"/>
        <note>catalytic</note>
    </ligand>
</feature>
<keyword evidence="5" id="KW-0645">Protease</keyword>
<comment type="caution">
    <text evidence="23">The sequence shown here is derived from an EMBL/GenBank/DDBJ whole genome shotgun (WGS) entry which is preliminary data.</text>
</comment>
<evidence type="ECO:0000256" key="13">
    <source>
        <dbReference type="ARBA" id="ARBA00023049"/>
    </source>
</evidence>
<evidence type="ECO:0000256" key="17">
    <source>
        <dbReference type="ARBA" id="ARBA00023180"/>
    </source>
</evidence>
<evidence type="ECO:0000256" key="2">
    <source>
        <dbReference type="ARBA" id="ARBA00001947"/>
    </source>
</evidence>
<evidence type="ECO:0000256" key="7">
    <source>
        <dbReference type="ARBA" id="ARBA00022692"/>
    </source>
</evidence>
<dbReference type="CDD" id="cd04270">
    <property type="entry name" value="ZnMc_TACE_like"/>
    <property type="match status" value="1"/>
</dbReference>
<feature type="compositionally biased region" description="Polar residues" evidence="19">
    <location>
        <begin position="1506"/>
        <end position="1519"/>
    </location>
</feature>
<feature type="compositionally biased region" description="Basic and acidic residues" evidence="19">
    <location>
        <begin position="1169"/>
        <end position="1190"/>
    </location>
</feature>
<feature type="compositionally biased region" description="Basic and acidic residues" evidence="19">
    <location>
        <begin position="1212"/>
        <end position="1222"/>
    </location>
</feature>
<evidence type="ECO:0000256" key="5">
    <source>
        <dbReference type="ARBA" id="ARBA00022670"/>
    </source>
</evidence>
<dbReference type="EC" id="3.4.24.81" evidence="4"/>
<evidence type="ECO:0000256" key="18">
    <source>
        <dbReference type="PROSITE-ProRule" id="PRU00276"/>
    </source>
</evidence>
<dbReference type="InterPro" id="IPR049038">
    <property type="entry name" value="ADAM10_Cys-rich"/>
</dbReference>
<evidence type="ECO:0000259" key="21">
    <source>
        <dbReference type="PROSITE" id="PS50214"/>
    </source>
</evidence>
<evidence type="ECO:0000256" key="8">
    <source>
        <dbReference type="ARBA" id="ARBA00022723"/>
    </source>
</evidence>
<feature type="domain" description="Disintegrin" evidence="21">
    <location>
        <begin position="777"/>
        <end position="873"/>
    </location>
</feature>
<gene>
    <name evidence="23" type="ORF">OTU49_003726</name>
</gene>
<feature type="transmembrane region" description="Helical" evidence="20">
    <location>
        <begin position="998"/>
        <end position="1019"/>
    </location>
</feature>
<dbReference type="InterPro" id="IPR036436">
    <property type="entry name" value="Disintegrin_dom_sf"/>
</dbReference>
<feature type="compositionally biased region" description="Low complexity" evidence="19">
    <location>
        <begin position="1459"/>
        <end position="1474"/>
    </location>
</feature>
<feature type="compositionally biased region" description="Basic residues" evidence="19">
    <location>
        <begin position="1095"/>
        <end position="1115"/>
    </location>
</feature>
<keyword evidence="14 20" id="KW-0472">Membrane</keyword>
<accession>A0AAW0X303</accession>
<keyword evidence="15" id="KW-0865">Zymogen</keyword>
<feature type="binding site" evidence="18">
    <location>
        <position position="709"/>
    </location>
    <ligand>
        <name>Zn(2+)</name>
        <dbReference type="ChEBI" id="CHEBI:29105"/>
        <note>catalytic</note>
    </ligand>
</feature>
<dbReference type="Pfam" id="PF13574">
    <property type="entry name" value="Reprolysin_2"/>
    <property type="match status" value="1"/>
</dbReference>
<keyword evidence="24" id="KW-1185">Reference proteome</keyword>
<evidence type="ECO:0000259" key="22">
    <source>
        <dbReference type="PROSITE" id="PS50215"/>
    </source>
</evidence>
<feature type="binding site" evidence="18">
    <location>
        <position position="705"/>
    </location>
    <ligand>
        <name>Zn(2+)</name>
        <dbReference type="ChEBI" id="CHEBI:29105"/>
        <note>catalytic</note>
    </ligand>
</feature>
<feature type="region of interest" description="Disordered" evidence="19">
    <location>
        <begin position="280"/>
        <end position="347"/>
    </location>
</feature>
<evidence type="ECO:0000313" key="24">
    <source>
        <dbReference type="Proteomes" id="UP001445076"/>
    </source>
</evidence>
<dbReference type="PANTHER" id="PTHR45702">
    <property type="entry name" value="ADAM10/ADAM17 METALLOPEPTIDASE FAMILY MEMBER"/>
    <property type="match status" value="1"/>
</dbReference>
<feature type="compositionally biased region" description="Basic residues" evidence="19">
    <location>
        <begin position="1262"/>
        <end position="1273"/>
    </location>
</feature>
<evidence type="ECO:0000256" key="4">
    <source>
        <dbReference type="ARBA" id="ARBA00012332"/>
    </source>
</evidence>
<keyword evidence="10" id="KW-0378">Hydrolase</keyword>
<dbReference type="Gene3D" id="4.10.70.10">
    <property type="entry name" value="Disintegrin domain"/>
    <property type="match status" value="1"/>
</dbReference>
<keyword evidence="16" id="KW-1015">Disulfide bond</keyword>
<evidence type="ECO:0000256" key="14">
    <source>
        <dbReference type="ARBA" id="ARBA00023136"/>
    </source>
</evidence>
<evidence type="ECO:0000256" key="16">
    <source>
        <dbReference type="ARBA" id="ARBA00023157"/>
    </source>
</evidence>
<dbReference type="SUPFAM" id="SSF55486">
    <property type="entry name" value="Metalloproteases ('zincins'), catalytic domain"/>
    <property type="match status" value="1"/>
</dbReference>
<sequence length="1525" mass="168063">MCDPHCWGPGPLGFPVRPTSITHTYAKHGHQQKSDQKVHHQKRYQHQQKGQHEGRVLCLACTQGQLPDTCFPCALREFPCQAGCGAPGGGDEWGESGWRGASAWCGWGPDKGLSFPLLLLTSVLLLAVNLQPTSAGLVLSEHILHFEPVFYDEHRLRSDHHRAKRDATHELRFHFTAHNRLFKIRLRRDASLFTDDVVFESTEGPVDFDLGKVYSGSLEDEELARVEGVVTREGLFDGHVSTPSELYYVEPATRYLPGAEFHSVMYKASDVVHPSLSRCASQKLHRQGRVHSPWGPPTPRPQGREGPPVQVPHRSSTTSSHSSISSSAAATRGAAAPSPPPQGVNPKLMAVTYSKSLYGPGRPVPGSAASGESGTATSSSPAAEASKSSASHRQPSRLSYSPTNKTIFDKKPSSFVNEFKEREGAAGAVPAGADRGTHFPQHASTTSAPNNNTSSTYFSTMHLHHRGALQHDTNNHHHQLDFQLVYEPTGGSGNPHPYHHPAPFNFTRKSGGAATPAPLRHTRYTTTTTHRRKRSSVDPQKTTCMLYLQADHLFYEKIGSEEACIETITRHVQRVNNIYRVTDFDLDNEADEIGFMIKRIKVHTREALKDPSYRFPGNYGVEKFLELFSEEDYDAFCLAYMFTYRDFEGGTLGLAWTGDLKNAGGVCEKNGHYRGSLKSLNTGIVTLLNYGKHVPPAVSHVTLAHEIGHNFGSPHDPESDIRCTPGGEDGNYIMFARATSGDKRNNNKFSPCSLRQINSVLNSKARDSKGCFTEPQKAICGNGVVEAGEECDCGWEEDCGEACCYPMKNNPKKTQKPCTLRPNKVCSPSQGPCCTHDCRLKEGDKCRDDNGCRDSSFCNGRVPECPPSTNKPNKTICNEEFVCYKGECSGSICLAYGLESCQCERNLGDPITKSCELCCKLPGENQLCLSSFEWNVPPYDIPDMYAKAGTPCNNYKGYCDVFNKCREVDPSGPLATLRGLLLSDESLANLQRWIVEHWYAVLFVILAIMVLLVVIIKVFGKAPEIVRLKSRTIMHKNSGALQYSVPVTGATANGTMANGATANGTTETTANHVIHPTVVRANLPFKRKVNEVRRAATKAKRAAKSQLSRPHKKASRRPDGAVTSPAESEKSGPGATDGAVVPHDTRIKDRLSSRFSIISFKTFRPKSLSPDKHKNKNPDKRKSKSSNDKKSKSKSSKHHHRSRSPDKKRRAEGRGAESPDKHTRSRSPNKRATLEDDHRKLRNRSVSPDKTRRSSSPDKTQRQKARSPEKHRKTGEGNWLINKFLADEEKTAKPVVNGSLMGSLNGSLSSINAIFGGPTNSPQMGPVRNGSTRGLLPCDSNRGSPLRGFINEAFISSPRGARTHSSLRVTKSVSPEGLDFDLGPSQYRRSISMEAYNRPPASPDKRKRSILDEGLSPDKRRRFSSPEKTQRALSPTKERRLACPERNRRTLDPERRHSSISPPSSKTNSYSSVPERLREKLSLITASPSGSIASILPPSEPADNASLHSSNQSTHSNRCQPKDWV</sequence>
<keyword evidence="6" id="KW-0165">Cleavage on pair of basic residues</keyword>
<evidence type="ECO:0000313" key="23">
    <source>
        <dbReference type="EMBL" id="KAK8738900.1"/>
    </source>
</evidence>
<evidence type="ECO:0000256" key="11">
    <source>
        <dbReference type="ARBA" id="ARBA00022833"/>
    </source>
</evidence>
<evidence type="ECO:0000256" key="3">
    <source>
        <dbReference type="ARBA" id="ARBA00004479"/>
    </source>
</evidence>
<dbReference type="GO" id="GO:0046872">
    <property type="term" value="F:metal ion binding"/>
    <property type="evidence" value="ECO:0007669"/>
    <property type="project" value="UniProtKB-KW"/>
</dbReference>
<evidence type="ECO:0000256" key="6">
    <source>
        <dbReference type="ARBA" id="ARBA00022685"/>
    </source>
</evidence>
<dbReference type="Pfam" id="PF00200">
    <property type="entry name" value="Disintegrin"/>
    <property type="match status" value="1"/>
</dbReference>
<feature type="compositionally biased region" description="Polar residues" evidence="19">
    <location>
        <begin position="392"/>
        <end position="406"/>
    </location>
</feature>
<keyword evidence="12 20" id="KW-1133">Transmembrane helix</keyword>
<dbReference type="GO" id="GO:0005886">
    <property type="term" value="C:plasma membrane"/>
    <property type="evidence" value="ECO:0007669"/>
    <property type="project" value="TreeGrafter"/>
</dbReference>
<comment type="cofactor">
    <cofactor evidence="2">
        <name>Zn(2+)</name>
        <dbReference type="ChEBI" id="CHEBI:29105"/>
    </cofactor>
</comment>
<feature type="compositionally biased region" description="Basic and acidic residues" evidence="19">
    <location>
        <begin position="1247"/>
        <end position="1261"/>
    </location>
</feature>
<proteinExistence type="predicted"/>
<dbReference type="InterPro" id="IPR001590">
    <property type="entry name" value="Peptidase_M12B"/>
</dbReference>
<evidence type="ECO:0000256" key="1">
    <source>
        <dbReference type="ARBA" id="ARBA00001809"/>
    </source>
</evidence>
<dbReference type="InterPro" id="IPR034025">
    <property type="entry name" value="ADAM10_ADAM17"/>
</dbReference>
<comment type="catalytic activity">
    <reaction evidence="1">
        <text>Endopeptidase of broad specificity.</text>
        <dbReference type="EC" id="3.4.24.81"/>
    </reaction>
</comment>
<reference evidence="23 24" key="1">
    <citation type="journal article" date="2024" name="BMC Genomics">
        <title>Genome assembly of redclaw crayfish (Cherax quadricarinatus) provides insights into its immune adaptation and hypoxia tolerance.</title>
        <authorList>
            <person name="Liu Z."/>
            <person name="Zheng J."/>
            <person name="Li H."/>
            <person name="Fang K."/>
            <person name="Wang S."/>
            <person name="He J."/>
            <person name="Zhou D."/>
            <person name="Weng S."/>
            <person name="Chi M."/>
            <person name="Gu Z."/>
            <person name="He J."/>
            <person name="Li F."/>
            <person name="Wang M."/>
        </authorList>
    </citation>
    <scope>NUCLEOTIDE SEQUENCE [LARGE SCALE GENOMIC DNA]</scope>
    <source>
        <strain evidence="23">ZL_2023a</strain>
    </source>
</reference>
<dbReference type="SUPFAM" id="SSF57552">
    <property type="entry name" value="Blood coagulation inhibitor (disintegrin)"/>
    <property type="match status" value="1"/>
</dbReference>